<evidence type="ECO:0000313" key="2">
    <source>
        <dbReference type="Proteomes" id="UP000814033"/>
    </source>
</evidence>
<organism evidence="1 2">
    <name type="scientific">Auriscalpium vulgare</name>
    <dbReference type="NCBI Taxonomy" id="40419"/>
    <lineage>
        <taxon>Eukaryota</taxon>
        <taxon>Fungi</taxon>
        <taxon>Dikarya</taxon>
        <taxon>Basidiomycota</taxon>
        <taxon>Agaricomycotina</taxon>
        <taxon>Agaricomycetes</taxon>
        <taxon>Russulales</taxon>
        <taxon>Auriscalpiaceae</taxon>
        <taxon>Auriscalpium</taxon>
    </lineage>
</organism>
<name>A0ACB8RHQ4_9AGAM</name>
<dbReference type="EMBL" id="MU276018">
    <property type="protein sequence ID" value="KAI0043450.1"/>
    <property type="molecule type" value="Genomic_DNA"/>
</dbReference>
<protein>
    <submittedName>
        <fullName evidence="1">Uncharacterized protein</fullName>
    </submittedName>
</protein>
<keyword evidence="2" id="KW-1185">Reference proteome</keyword>
<reference evidence="1" key="1">
    <citation type="submission" date="2021-02" db="EMBL/GenBank/DDBJ databases">
        <authorList>
            <consortium name="DOE Joint Genome Institute"/>
            <person name="Ahrendt S."/>
            <person name="Looney B.P."/>
            <person name="Miyauchi S."/>
            <person name="Morin E."/>
            <person name="Drula E."/>
            <person name="Courty P.E."/>
            <person name="Chicoki N."/>
            <person name="Fauchery L."/>
            <person name="Kohler A."/>
            <person name="Kuo A."/>
            <person name="Labutti K."/>
            <person name="Pangilinan J."/>
            <person name="Lipzen A."/>
            <person name="Riley R."/>
            <person name="Andreopoulos W."/>
            <person name="He G."/>
            <person name="Johnson J."/>
            <person name="Barry K.W."/>
            <person name="Grigoriev I.V."/>
            <person name="Nagy L."/>
            <person name="Hibbett D."/>
            <person name="Henrissat B."/>
            <person name="Matheny P.B."/>
            <person name="Labbe J."/>
            <person name="Martin F."/>
        </authorList>
    </citation>
    <scope>NUCLEOTIDE SEQUENCE</scope>
    <source>
        <strain evidence="1">FP105234-sp</strain>
    </source>
</reference>
<gene>
    <name evidence="1" type="ORF">FA95DRAFT_1563303</name>
</gene>
<sequence length="136" mass="15551">MYFFLGLSPFSRPEKLGSDIPLANSHRPKYAMAFPKKVDRAAWVAKKKAGPQLYRPPKKTSAAIAFRNKSTTTVPTRKFMRAAKMARFRHLRTVVLSCGLSCVGFLMFLCVPFFVSFWFSAYPFLVFSCFCVFLVR</sequence>
<reference evidence="1" key="2">
    <citation type="journal article" date="2022" name="New Phytol.">
        <title>Evolutionary transition to the ectomycorrhizal habit in the genomes of a hyperdiverse lineage of mushroom-forming fungi.</title>
        <authorList>
            <person name="Looney B."/>
            <person name="Miyauchi S."/>
            <person name="Morin E."/>
            <person name="Drula E."/>
            <person name="Courty P.E."/>
            <person name="Kohler A."/>
            <person name="Kuo A."/>
            <person name="LaButti K."/>
            <person name="Pangilinan J."/>
            <person name="Lipzen A."/>
            <person name="Riley R."/>
            <person name="Andreopoulos W."/>
            <person name="He G."/>
            <person name="Johnson J."/>
            <person name="Nolan M."/>
            <person name="Tritt A."/>
            <person name="Barry K.W."/>
            <person name="Grigoriev I.V."/>
            <person name="Nagy L.G."/>
            <person name="Hibbett D."/>
            <person name="Henrissat B."/>
            <person name="Matheny P.B."/>
            <person name="Labbe J."/>
            <person name="Martin F.M."/>
        </authorList>
    </citation>
    <scope>NUCLEOTIDE SEQUENCE</scope>
    <source>
        <strain evidence="1">FP105234-sp</strain>
    </source>
</reference>
<accession>A0ACB8RHQ4</accession>
<comment type="caution">
    <text evidence="1">The sequence shown here is derived from an EMBL/GenBank/DDBJ whole genome shotgun (WGS) entry which is preliminary data.</text>
</comment>
<proteinExistence type="predicted"/>
<evidence type="ECO:0000313" key="1">
    <source>
        <dbReference type="EMBL" id="KAI0043450.1"/>
    </source>
</evidence>
<dbReference type="Proteomes" id="UP000814033">
    <property type="component" value="Unassembled WGS sequence"/>
</dbReference>
<feature type="non-terminal residue" evidence="1">
    <location>
        <position position="1"/>
    </location>
</feature>